<dbReference type="GO" id="GO:0022857">
    <property type="term" value="F:transmembrane transporter activity"/>
    <property type="evidence" value="ECO:0007669"/>
    <property type="project" value="InterPro"/>
</dbReference>
<dbReference type="Pfam" id="PF07690">
    <property type="entry name" value="MFS_1"/>
    <property type="match status" value="1"/>
</dbReference>
<dbReference type="InterPro" id="IPR011701">
    <property type="entry name" value="MFS"/>
</dbReference>
<dbReference type="RefSeq" id="WP_028310879.1">
    <property type="nucleotide sequence ID" value="NZ_AXWS01000008.1"/>
</dbReference>
<dbReference type="NCBIfam" id="NF003477">
    <property type="entry name" value="PRK05122.1"/>
    <property type="match status" value="1"/>
</dbReference>
<dbReference type="PANTHER" id="PTHR23531:SF1">
    <property type="entry name" value="QUINOLENE RESISTANCE PROTEIN NORA"/>
    <property type="match status" value="1"/>
</dbReference>
<dbReference type="SUPFAM" id="SSF103473">
    <property type="entry name" value="MFS general substrate transporter"/>
    <property type="match status" value="1"/>
</dbReference>
<keyword evidence="3 4" id="KW-0472">Membrane</keyword>
<keyword evidence="2 4" id="KW-1133">Transmembrane helix</keyword>
<keyword evidence="6" id="KW-1185">Reference proteome</keyword>
<feature type="transmembrane region" description="Helical" evidence="4">
    <location>
        <begin position="383"/>
        <end position="405"/>
    </location>
</feature>
<dbReference type="AlphaFoldDB" id="A0A8B6X2M2"/>
<keyword evidence="1 4" id="KW-0812">Transmembrane</keyword>
<dbReference type="PROSITE" id="PS50850">
    <property type="entry name" value="MFS"/>
    <property type="match status" value="1"/>
</dbReference>
<evidence type="ECO:0000259" key="5">
    <source>
        <dbReference type="PROSITE" id="PS50850"/>
    </source>
</evidence>
<evidence type="ECO:0000256" key="4">
    <source>
        <dbReference type="SAM" id="Phobius"/>
    </source>
</evidence>
<dbReference type="InterPro" id="IPR036259">
    <property type="entry name" value="MFS_trans_sf"/>
</dbReference>
<evidence type="ECO:0000313" key="6">
    <source>
        <dbReference type="Proteomes" id="UP000675920"/>
    </source>
</evidence>
<feature type="transmembrane region" description="Helical" evidence="4">
    <location>
        <begin position="21"/>
        <end position="46"/>
    </location>
</feature>
<feature type="transmembrane region" description="Helical" evidence="4">
    <location>
        <begin position="264"/>
        <end position="285"/>
    </location>
</feature>
<feature type="transmembrane region" description="Helical" evidence="4">
    <location>
        <begin position="166"/>
        <end position="187"/>
    </location>
</feature>
<dbReference type="PANTHER" id="PTHR23531">
    <property type="entry name" value="QUINOLENE RESISTANCE PROTEIN NORA"/>
    <property type="match status" value="1"/>
</dbReference>
<feature type="transmembrane region" description="Helical" evidence="4">
    <location>
        <begin position="52"/>
        <end position="71"/>
    </location>
</feature>
<feature type="transmembrane region" description="Helical" evidence="4">
    <location>
        <begin position="193"/>
        <end position="212"/>
    </location>
</feature>
<dbReference type="Proteomes" id="UP000675920">
    <property type="component" value="Unplaced"/>
</dbReference>
<name>A0A8B6X2M2_9BURK</name>
<protein>
    <submittedName>
        <fullName evidence="7">MFS transporter</fullName>
    </submittedName>
</protein>
<evidence type="ECO:0000313" key="7">
    <source>
        <dbReference type="RefSeq" id="WP_028310879.1"/>
    </source>
</evidence>
<feature type="transmembrane region" description="Helical" evidence="4">
    <location>
        <begin position="297"/>
        <end position="315"/>
    </location>
</feature>
<proteinExistence type="predicted"/>
<reference evidence="7" key="1">
    <citation type="submission" date="2025-08" db="UniProtKB">
        <authorList>
            <consortium name="RefSeq"/>
        </authorList>
    </citation>
    <scope>IDENTIFICATION</scope>
</reference>
<feature type="transmembrane region" description="Helical" evidence="4">
    <location>
        <begin position="117"/>
        <end position="138"/>
    </location>
</feature>
<evidence type="ECO:0000256" key="2">
    <source>
        <dbReference type="ARBA" id="ARBA00022989"/>
    </source>
</evidence>
<feature type="transmembrane region" description="Helical" evidence="4">
    <location>
        <begin position="233"/>
        <end position="258"/>
    </location>
</feature>
<dbReference type="InterPro" id="IPR052714">
    <property type="entry name" value="MFS_Exporter"/>
</dbReference>
<dbReference type="OrthoDB" id="322544at2"/>
<accession>A0A8B6X2M2</accession>
<evidence type="ECO:0000256" key="3">
    <source>
        <dbReference type="ARBA" id="ARBA00023136"/>
    </source>
</evidence>
<sequence length="420" mass="41913">MTAPAAPLAAPLSERARLAEILRIVALNFVSYLCVGLPLAVVAVFVHDRLGLGTVMAGVAVSAQYLATTLSRPGAGRRCDSRGARGTMLRGLAAHVGGGLLLVAAALAVEAADAAELAAGGAAVVLPFGLLVASRLLLGLGESWAATAALSWGIANTGGRHMAQVISWNGIATYGALSFGAPIGLAVFHAGGFLAMGLAVIACAAGGWLFAWSRPEAPIVHGRRMPLGRVFRAVLPHGAALCLATLGFGCIASFIGLHYASRGWAHPAGALTAYGLAFIAARLLFADAIGRAGGYRVALCSLVAEAAGLALLGFAPTMVWALAGAALTGFGFSLVFPALGVEAVGRVDAASRGAALGAFAVFLDGGLALAGPVAGLLARDAGYAAVFLAAGGATALAFVIALALARRRASSLSHNPDSPP</sequence>
<organism evidence="6 7">
    <name type="scientific">Derxia gummosa DSM 723</name>
    <dbReference type="NCBI Taxonomy" id="1121388"/>
    <lineage>
        <taxon>Bacteria</taxon>
        <taxon>Pseudomonadati</taxon>
        <taxon>Pseudomonadota</taxon>
        <taxon>Betaproteobacteria</taxon>
        <taxon>Burkholderiales</taxon>
        <taxon>Alcaligenaceae</taxon>
        <taxon>Derxia</taxon>
    </lineage>
</organism>
<feature type="transmembrane region" description="Helical" evidence="4">
    <location>
        <begin position="92"/>
        <end position="111"/>
    </location>
</feature>
<evidence type="ECO:0000256" key="1">
    <source>
        <dbReference type="ARBA" id="ARBA00022692"/>
    </source>
</evidence>
<feature type="transmembrane region" description="Helical" evidence="4">
    <location>
        <begin position="321"/>
        <end position="341"/>
    </location>
</feature>
<feature type="transmembrane region" description="Helical" evidence="4">
    <location>
        <begin position="353"/>
        <end position="377"/>
    </location>
</feature>
<feature type="domain" description="Major facilitator superfamily (MFS) profile" evidence="5">
    <location>
        <begin position="199"/>
        <end position="420"/>
    </location>
</feature>
<dbReference type="Gene3D" id="1.20.1250.20">
    <property type="entry name" value="MFS general substrate transporter like domains"/>
    <property type="match status" value="1"/>
</dbReference>
<dbReference type="InterPro" id="IPR020846">
    <property type="entry name" value="MFS_dom"/>
</dbReference>